<dbReference type="Pfam" id="PF04964">
    <property type="entry name" value="Flp_Fap"/>
    <property type="match status" value="1"/>
</dbReference>
<keyword evidence="1" id="KW-0472">Membrane</keyword>
<proteinExistence type="predicted"/>
<evidence type="ECO:0000256" key="1">
    <source>
        <dbReference type="SAM" id="Phobius"/>
    </source>
</evidence>
<dbReference type="RefSeq" id="WP_021952300.1">
    <property type="nucleotide sequence ID" value="NZ_JACOOZ010000004.1"/>
</dbReference>
<name>A0ABR7F223_9FIRM</name>
<sequence>MLKRFLKDESGQGMVEYALIIALIAVAVIGAITVLSQGIEGKFGQVTNNLK</sequence>
<evidence type="ECO:0000313" key="3">
    <source>
        <dbReference type="Proteomes" id="UP000597877"/>
    </source>
</evidence>
<evidence type="ECO:0000313" key="2">
    <source>
        <dbReference type="EMBL" id="MBC5667646.1"/>
    </source>
</evidence>
<reference evidence="2 3" key="1">
    <citation type="submission" date="2020-08" db="EMBL/GenBank/DDBJ databases">
        <title>Genome public.</title>
        <authorList>
            <person name="Liu C."/>
            <person name="Sun Q."/>
        </authorList>
    </citation>
    <scope>NUCLEOTIDE SEQUENCE [LARGE SCALE GENOMIC DNA]</scope>
    <source>
        <strain evidence="2 3">BX4</strain>
    </source>
</reference>
<protein>
    <submittedName>
        <fullName evidence="2">Flp family type IVb pilin</fullName>
    </submittedName>
</protein>
<comment type="caution">
    <text evidence="2">The sequence shown here is derived from an EMBL/GenBank/DDBJ whole genome shotgun (WGS) entry which is preliminary data.</text>
</comment>
<accession>A0ABR7F223</accession>
<dbReference type="Proteomes" id="UP000597877">
    <property type="component" value="Unassembled WGS sequence"/>
</dbReference>
<keyword evidence="1" id="KW-1133">Transmembrane helix</keyword>
<dbReference type="InterPro" id="IPR007047">
    <property type="entry name" value="Flp_Fap"/>
</dbReference>
<gene>
    <name evidence="2" type="ORF">H8S00_06585</name>
</gene>
<organism evidence="2 3">
    <name type="scientific">Eubacterium segne</name>
    <dbReference type="NCBI Taxonomy" id="2763045"/>
    <lineage>
        <taxon>Bacteria</taxon>
        <taxon>Bacillati</taxon>
        <taxon>Bacillota</taxon>
        <taxon>Clostridia</taxon>
        <taxon>Eubacteriales</taxon>
        <taxon>Eubacteriaceae</taxon>
        <taxon>Eubacterium</taxon>
    </lineage>
</organism>
<feature type="transmembrane region" description="Helical" evidence="1">
    <location>
        <begin position="15"/>
        <end position="35"/>
    </location>
</feature>
<keyword evidence="1" id="KW-0812">Transmembrane</keyword>
<keyword evidence="3" id="KW-1185">Reference proteome</keyword>
<dbReference type="EMBL" id="JACOOZ010000004">
    <property type="protein sequence ID" value="MBC5667646.1"/>
    <property type="molecule type" value="Genomic_DNA"/>
</dbReference>